<comment type="caution">
    <text evidence="1">The sequence shown here is derived from an EMBL/GenBank/DDBJ whole genome shotgun (WGS) entry which is preliminary data.</text>
</comment>
<reference evidence="1 2" key="1">
    <citation type="submission" date="2021-03" db="EMBL/GenBank/DDBJ databases">
        <authorList>
            <person name="King G.J."/>
            <person name="Bancroft I."/>
            <person name="Baten A."/>
            <person name="Bloomfield J."/>
            <person name="Borpatragohain P."/>
            <person name="He Z."/>
            <person name="Irish N."/>
            <person name="Irwin J."/>
            <person name="Liu K."/>
            <person name="Mauleon R.P."/>
            <person name="Moore J."/>
            <person name="Morris R."/>
            <person name="Ostergaard L."/>
            <person name="Wang B."/>
            <person name="Wells R."/>
        </authorList>
    </citation>
    <scope>NUCLEOTIDE SEQUENCE [LARGE SCALE GENOMIC DNA]</scope>
    <source>
        <strain evidence="1">R-o-18</strain>
        <tissue evidence="1">Leaf</tissue>
    </source>
</reference>
<evidence type="ECO:0000313" key="2">
    <source>
        <dbReference type="Proteomes" id="UP000823674"/>
    </source>
</evidence>
<organism evidence="1 2">
    <name type="scientific">Brassica rapa subsp. trilocularis</name>
    <dbReference type="NCBI Taxonomy" id="1813537"/>
    <lineage>
        <taxon>Eukaryota</taxon>
        <taxon>Viridiplantae</taxon>
        <taxon>Streptophyta</taxon>
        <taxon>Embryophyta</taxon>
        <taxon>Tracheophyta</taxon>
        <taxon>Spermatophyta</taxon>
        <taxon>Magnoliopsida</taxon>
        <taxon>eudicotyledons</taxon>
        <taxon>Gunneridae</taxon>
        <taxon>Pentapetalae</taxon>
        <taxon>rosids</taxon>
        <taxon>malvids</taxon>
        <taxon>Brassicales</taxon>
        <taxon>Brassicaceae</taxon>
        <taxon>Brassiceae</taxon>
        <taxon>Brassica</taxon>
    </lineage>
</organism>
<sequence length="142" mass="15621">MPRLFSSATSSSLRETSSSWVSSRVKMSTTVTTSLPVDKEAFPPGRECSGLLVIYEQCVRSSGTRTGTRMIFVTSKSGYCEWKALCSKGAKSMKFKVSYMVSSGQPTKEYFPLCKFARTHDTLHDVVIIHAPKGKYVNSATA</sequence>
<keyword evidence="2" id="KW-1185">Reference proteome</keyword>
<evidence type="ECO:0000313" key="1">
    <source>
        <dbReference type="EMBL" id="KAG5411866.1"/>
    </source>
</evidence>
<gene>
    <name evidence="1" type="primary">A02g511750.1_BraROA</name>
    <name evidence="1" type="ORF">IGI04_008185</name>
</gene>
<name>A0ABQ7NN20_BRACM</name>
<accession>A0ABQ7NN20</accession>
<dbReference type="Proteomes" id="UP000823674">
    <property type="component" value="Chromosome A02"/>
</dbReference>
<proteinExistence type="predicted"/>
<protein>
    <submittedName>
        <fullName evidence="1">Uncharacterized protein</fullName>
    </submittedName>
</protein>
<dbReference type="EMBL" id="JADBGQ010000002">
    <property type="protein sequence ID" value="KAG5411866.1"/>
    <property type="molecule type" value="Genomic_DNA"/>
</dbReference>